<evidence type="ECO:0000256" key="4">
    <source>
        <dbReference type="ARBA" id="ARBA00022692"/>
    </source>
</evidence>
<dbReference type="NCBIfam" id="TIGR02205">
    <property type="entry name" value="septum_zipA"/>
    <property type="match status" value="1"/>
</dbReference>
<dbReference type="RefSeq" id="WP_101345011.1">
    <property type="nucleotide sequence ID" value="NZ_PJAI02000010.1"/>
</dbReference>
<dbReference type="EMBL" id="PJAI02000010">
    <property type="protein sequence ID" value="TYK65490.1"/>
    <property type="molecule type" value="Genomic_DNA"/>
</dbReference>
<evidence type="ECO:0000256" key="2">
    <source>
        <dbReference type="ARBA" id="ARBA00022519"/>
    </source>
</evidence>
<dbReference type="Proteomes" id="UP000815846">
    <property type="component" value="Unassembled WGS sequence"/>
</dbReference>
<feature type="compositionally biased region" description="Polar residues" evidence="10">
    <location>
        <begin position="199"/>
        <end position="208"/>
    </location>
</feature>
<sequence length="443" mass="49915">MEDNFRNVLIIISAIVITAIFVHGVWTIRKQKNPYKLKTSKHKVEPITRDFDRTGFDQDGVSQVKVSKNENMPAPGLSKTKFSGHKTARHQLGQSQILRQPDMLAPTTDKAFDDSQEINAYQTMHDNQPMSVLDSSIEDNWFTEELNSVDIESPTPVINSDARQQSQPKYQSASIDKPVEKSTHNQFTKDELGDELTPTHPSSSQSPKANMIEPEQEKPIKKAPINTKPLYEQPVSRAKPERAPINKETKNPTRAELKREQMEIDFENQPNVKPIKPLTSKENVPKTRAPKAAEPKEKLEPQVIILSVVMPPNQQMLGAALLPSLLTLGLRYGEMNIFHRHQDSAGNGKVTFSLANIMNPGSFDLDTMETFATQGVSLFMTLPNAGDSFAVFEQMLSAAKQLAQEFNGQLLDDKRNVMTKQTEQHYVSKIREFDRLSRIARAE</sequence>
<evidence type="ECO:0000256" key="3">
    <source>
        <dbReference type="ARBA" id="ARBA00022618"/>
    </source>
</evidence>
<feature type="region of interest" description="Disordered" evidence="10">
    <location>
        <begin position="152"/>
        <end position="254"/>
    </location>
</feature>
<feature type="compositionally biased region" description="Basic and acidic residues" evidence="10">
    <location>
        <begin position="238"/>
        <end position="254"/>
    </location>
</feature>
<accession>A0ABY3MWA6</accession>
<keyword evidence="6 8" id="KW-0472">Membrane</keyword>
<comment type="caution">
    <text evidence="12">The sequence shown here is derived from an EMBL/GenBank/DDBJ whole genome shotgun (WGS) entry which is preliminary data.</text>
</comment>
<keyword evidence="2 8" id="KW-0997">Cell inner membrane</keyword>
<evidence type="ECO:0000256" key="9">
    <source>
        <dbReference type="RuleBase" id="RU003612"/>
    </source>
</evidence>
<evidence type="ECO:0000256" key="8">
    <source>
        <dbReference type="HAMAP-Rule" id="MF_00509"/>
    </source>
</evidence>
<comment type="subcellular location">
    <subcellularLocation>
        <location evidence="8">Cell inner membrane</location>
        <topology evidence="8">Single-pass type I membrane protein</topology>
    </subcellularLocation>
    <text evidence="8">Localizes to the Z ring in an FtsZ-dependent manner.</text>
</comment>
<dbReference type="SMART" id="SM00771">
    <property type="entry name" value="ZipA_C"/>
    <property type="match status" value="1"/>
</dbReference>
<dbReference type="InterPro" id="IPR011919">
    <property type="entry name" value="Cell_div_ZipA"/>
</dbReference>
<evidence type="ECO:0000256" key="5">
    <source>
        <dbReference type="ARBA" id="ARBA00022989"/>
    </source>
</evidence>
<evidence type="ECO:0000256" key="7">
    <source>
        <dbReference type="ARBA" id="ARBA00023306"/>
    </source>
</evidence>
<feature type="region of interest" description="Disordered" evidence="10">
    <location>
        <begin position="267"/>
        <end position="295"/>
    </location>
</feature>
<comment type="subunit">
    <text evidence="8">Interacts with FtsZ via their C-terminal domains.</text>
</comment>
<dbReference type="PANTHER" id="PTHR38685:SF1">
    <property type="entry name" value="CELL DIVISION PROTEIN ZIPA"/>
    <property type="match status" value="1"/>
</dbReference>
<proteinExistence type="inferred from homology"/>
<dbReference type="Gene3D" id="3.30.1400.10">
    <property type="entry name" value="ZipA, C-terminal FtsZ-binding domain"/>
    <property type="match status" value="1"/>
</dbReference>
<dbReference type="InterPro" id="IPR036765">
    <property type="entry name" value="ZipA_FtsZ-bd_C_sf"/>
</dbReference>
<organism evidence="12 13">
    <name type="scientific">Colwellia echini</name>
    <dbReference type="NCBI Taxonomy" id="1982103"/>
    <lineage>
        <taxon>Bacteria</taxon>
        <taxon>Pseudomonadati</taxon>
        <taxon>Pseudomonadota</taxon>
        <taxon>Gammaproteobacteria</taxon>
        <taxon>Alteromonadales</taxon>
        <taxon>Colwelliaceae</taxon>
        <taxon>Colwellia</taxon>
    </lineage>
</organism>
<comment type="similarity">
    <text evidence="8 9">Belongs to the ZipA family.</text>
</comment>
<keyword evidence="3 8" id="KW-0132">Cell division</keyword>
<keyword evidence="7 8" id="KW-0131">Cell cycle</keyword>
<reference evidence="12 13" key="1">
    <citation type="submission" date="2019-08" db="EMBL/GenBank/DDBJ databases">
        <title>Microbe sample from Colwellia echini.</title>
        <authorList>
            <person name="Christiansen L."/>
            <person name="Pathiraja D."/>
            <person name="Schultz-Johansen M."/>
            <person name="Choi I.-G."/>
            <person name="Stougaard P."/>
        </authorList>
    </citation>
    <scope>NUCLEOTIDE SEQUENCE [LARGE SCALE GENOMIC DNA]</scope>
    <source>
        <strain evidence="12 13">A3</strain>
    </source>
</reference>
<dbReference type="PANTHER" id="PTHR38685">
    <property type="entry name" value="CELL DIVISION PROTEIN ZIPA"/>
    <property type="match status" value="1"/>
</dbReference>
<feature type="domain" description="ZipA C-terminal FtsZ-binding" evidence="11">
    <location>
        <begin position="300"/>
        <end position="430"/>
    </location>
</feature>
<feature type="compositionally biased region" description="Polar residues" evidence="10">
    <location>
        <begin position="156"/>
        <end position="174"/>
    </location>
</feature>
<keyword evidence="4 8" id="KW-0812">Transmembrane</keyword>
<keyword evidence="5 8" id="KW-1133">Transmembrane helix</keyword>
<evidence type="ECO:0000313" key="13">
    <source>
        <dbReference type="Proteomes" id="UP000815846"/>
    </source>
</evidence>
<evidence type="ECO:0000256" key="10">
    <source>
        <dbReference type="SAM" id="MobiDB-lite"/>
    </source>
</evidence>
<feature type="transmembrane region" description="Helical" evidence="8">
    <location>
        <begin position="6"/>
        <end position="28"/>
    </location>
</feature>
<comment type="function">
    <text evidence="8 9">Essential cell division protein that stabilizes the FtsZ protofilaments by cross-linking them and that serves as a cytoplasmic membrane anchor for the Z ring. Also required for the recruitment to the septal ring of downstream cell division proteins.</text>
</comment>
<protein>
    <recommendedName>
        <fullName evidence="8 9">Cell division protein ZipA</fullName>
    </recommendedName>
</protein>
<keyword evidence="1 8" id="KW-1003">Cell membrane</keyword>
<evidence type="ECO:0000313" key="12">
    <source>
        <dbReference type="EMBL" id="TYK65490.1"/>
    </source>
</evidence>
<keyword evidence="13" id="KW-1185">Reference proteome</keyword>
<feature type="compositionally biased region" description="Basic and acidic residues" evidence="10">
    <location>
        <begin position="177"/>
        <end position="191"/>
    </location>
</feature>
<evidence type="ECO:0000256" key="6">
    <source>
        <dbReference type="ARBA" id="ARBA00023136"/>
    </source>
</evidence>
<dbReference type="Pfam" id="PF04354">
    <property type="entry name" value="ZipA_C"/>
    <property type="match status" value="1"/>
</dbReference>
<name>A0ABY3MWA6_9GAMM</name>
<gene>
    <name evidence="8 12" type="primary">zipA</name>
    <name evidence="12" type="ORF">CWS31_010375</name>
</gene>
<evidence type="ECO:0000259" key="11">
    <source>
        <dbReference type="SMART" id="SM00771"/>
    </source>
</evidence>
<dbReference type="GO" id="GO:0051301">
    <property type="term" value="P:cell division"/>
    <property type="evidence" value="ECO:0007669"/>
    <property type="project" value="UniProtKB-KW"/>
</dbReference>
<evidence type="ECO:0000256" key="1">
    <source>
        <dbReference type="ARBA" id="ARBA00022475"/>
    </source>
</evidence>
<dbReference type="HAMAP" id="MF_00509">
    <property type="entry name" value="ZipA"/>
    <property type="match status" value="1"/>
</dbReference>
<dbReference type="InterPro" id="IPR007449">
    <property type="entry name" value="ZipA_FtsZ-bd_C"/>
</dbReference>
<dbReference type="SUPFAM" id="SSF64383">
    <property type="entry name" value="Cell-division protein ZipA, C-terminal domain"/>
    <property type="match status" value="1"/>
</dbReference>